<name>A0A4R6N7U7_9BURK</name>
<dbReference type="InterPro" id="IPR028976">
    <property type="entry name" value="CheC-like_sf"/>
</dbReference>
<reference evidence="2 3" key="1">
    <citation type="submission" date="2019-03" db="EMBL/GenBank/DDBJ databases">
        <title>Genomic Encyclopedia of Type Strains, Phase IV (KMG-IV): sequencing the most valuable type-strain genomes for metagenomic binning, comparative biology and taxonomic classification.</title>
        <authorList>
            <person name="Goeker M."/>
        </authorList>
    </citation>
    <scope>NUCLEOTIDE SEQUENCE [LARGE SCALE GENOMIC DNA]</scope>
    <source>
        <strain evidence="2 3">DSM 25082</strain>
    </source>
</reference>
<comment type="caution">
    <text evidence="2">The sequence shown here is derived from an EMBL/GenBank/DDBJ whole genome shotgun (WGS) entry which is preliminary data.</text>
</comment>
<evidence type="ECO:0000313" key="2">
    <source>
        <dbReference type="EMBL" id="TDP11154.1"/>
    </source>
</evidence>
<accession>A0A4R6N7U7</accession>
<dbReference type="AlphaFoldDB" id="A0A4R6N7U7"/>
<evidence type="ECO:0000256" key="1">
    <source>
        <dbReference type="ARBA" id="ARBA00022500"/>
    </source>
</evidence>
<evidence type="ECO:0008006" key="4">
    <source>
        <dbReference type="Google" id="ProtNLM"/>
    </source>
</evidence>
<dbReference type="Gene3D" id="3.40.1550.10">
    <property type="entry name" value="CheC-like"/>
    <property type="match status" value="1"/>
</dbReference>
<evidence type="ECO:0000313" key="3">
    <source>
        <dbReference type="Proteomes" id="UP000295357"/>
    </source>
</evidence>
<dbReference type="EMBL" id="SNXE01000003">
    <property type="protein sequence ID" value="TDP11154.1"/>
    <property type="molecule type" value="Genomic_DNA"/>
</dbReference>
<organism evidence="2 3">
    <name type="scientific">Roseateles asaccharophilus</name>
    <dbReference type="NCBI Taxonomy" id="582607"/>
    <lineage>
        <taxon>Bacteria</taxon>
        <taxon>Pseudomonadati</taxon>
        <taxon>Pseudomonadota</taxon>
        <taxon>Betaproteobacteria</taxon>
        <taxon>Burkholderiales</taxon>
        <taxon>Sphaerotilaceae</taxon>
        <taxon>Roseateles</taxon>
    </lineage>
</organism>
<proteinExistence type="predicted"/>
<protein>
    <recommendedName>
        <fullName evidence="4">Chemotaxis protein CheX</fullName>
    </recommendedName>
</protein>
<keyword evidence="1" id="KW-0145">Chemotaxis</keyword>
<dbReference type="Proteomes" id="UP000295357">
    <property type="component" value="Unassembled WGS sequence"/>
</dbReference>
<sequence length="176" mass="18804">MQLGALQIKLSEVWASLTGQACAFEAAAPDPELLVDDACFSLPITEGLTGYASHVRARVLLRLGRRELGLLASAMFGRPCVELQPADEQDAGMELCNILSACLLDCLGDTSLAHLGLPQVLDASSWQQLYQGTPALVQFVAADPRQRMAVIMIEFPAETGEACQIDLQQPGSSSSE</sequence>
<keyword evidence="3" id="KW-1185">Reference proteome</keyword>
<gene>
    <name evidence="2" type="ORF">DFR39_10377</name>
</gene>
<dbReference type="GO" id="GO:0006935">
    <property type="term" value="P:chemotaxis"/>
    <property type="evidence" value="ECO:0007669"/>
    <property type="project" value="UniProtKB-KW"/>
</dbReference>